<dbReference type="STRING" id="997296.PB1_09857"/>
<accession>I3E2D5</accession>
<comment type="caution">
    <text evidence="2">The sequence shown here is derived from an EMBL/GenBank/DDBJ whole genome shotgun (WGS) entry which is preliminary data.</text>
</comment>
<gene>
    <name evidence="2" type="ORF">PB1_09857</name>
</gene>
<reference evidence="2 3" key="1">
    <citation type="journal article" date="2012" name="Appl. Environ. Microbiol.">
        <title>Genome Sequence of Thermotolerant Bacillus methanolicus: Features and Regulation Related to Methylotrophy and Production of L-Lysine and L-Glutamate from Methanol.</title>
        <authorList>
            <person name="Heggeset T.M."/>
            <person name="Krog A."/>
            <person name="Balzer S."/>
            <person name="Wentzel A."/>
            <person name="Ellingsen T.E."/>
            <person name="Brautaset T."/>
        </authorList>
    </citation>
    <scope>NUCLEOTIDE SEQUENCE [LARGE SCALE GENOMIC DNA]</scope>
    <source>
        <strain evidence="2 3">PB1</strain>
    </source>
</reference>
<proteinExistence type="predicted"/>
<sequence length="103" mass="11770">MKEWTQQDIKNLVKDKKTAVIYFYTPLCGTCQVGGKMLEVVSELLPSIPFGKADLNYMPDLAKEILIESVPCIMLVKDGEWMEKIYALRSVPYLLDKIKTIIN</sequence>
<dbReference type="Proteomes" id="UP000010523">
    <property type="component" value="Unassembled WGS sequence"/>
</dbReference>
<feature type="domain" description="Thioredoxin" evidence="1">
    <location>
        <begin position="4"/>
        <end position="98"/>
    </location>
</feature>
<dbReference type="AlphaFoldDB" id="I3E2D5"/>
<organism evidence="2 3">
    <name type="scientific">Bacillus methanolicus PB1</name>
    <dbReference type="NCBI Taxonomy" id="997296"/>
    <lineage>
        <taxon>Bacteria</taxon>
        <taxon>Bacillati</taxon>
        <taxon>Bacillota</taxon>
        <taxon>Bacilli</taxon>
        <taxon>Bacillales</taxon>
        <taxon>Bacillaceae</taxon>
        <taxon>Bacillus</taxon>
    </lineage>
</organism>
<evidence type="ECO:0000259" key="1">
    <source>
        <dbReference type="Pfam" id="PF00085"/>
    </source>
</evidence>
<dbReference type="OrthoDB" id="5784238at2"/>
<protein>
    <submittedName>
        <fullName evidence="2">YusE</fullName>
    </submittedName>
</protein>
<evidence type="ECO:0000313" key="3">
    <source>
        <dbReference type="Proteomes" id="UP000010523"/>
    </source>
</evidence>
<dbReference type="CDD" id="cd02947">
    <property type="entry name" value="TRX_family"/>
    <property type="match status" value="1"/>
</dbReference>
<dbReference type="InterPro" id="IPR013766">
    <property type="entry name" value="Thioredoxin_domain"/>
</dbReference>
<dbReference type="EMBL" id="AFEU01000002">
    <property type="protein sequence ID" value="EIJ80656.1"/>
    <property type="molecule type" value="Genomic_DNA"/>
</dbReference>
<name>I3E2D5_BACMT</name>
<keyword evidence="3" id="KW-1185">Reference proteome</keyword>
<dbReference type="InterPro" id="IPR036249">
    <property type="entry name" value="Thioredoxin-like_sf"/>
</dbReference>
<dbReference type="RefSeq" id="WP_003352150.1">
    <property type="nucleotide sequence ID" value="NZ_AFEU01000002.1"/>
</dbReference>
<dbReference type="PATRIC" id="fig|997296.3.peg.2086"/>
<dbReference type="SUPFAM" id="SSF52833">
    <property type="entry name" value="Thioredoxin-like"/>
    <property type="match status" value="1"/>
</dbReference>
<evidence type="ECO:0000313" key="2">
    <source>
        <dbReference type="EMBL" id="EIJ80656.1"/>
    </source>
</evidence>
<dbReference type="eggNOG" id="COG0526">
    <property type="taxonomic scope" value="Bacteria"/>
</dbReference>
<dbReference type="Pfam" id="PF00085">
    <property type="entry name" value="Thioredoxin"/>
    <property type="match status" value="1"/>
</dbReference>
<dbReference type="Gene3D" id="3.40.30.10">
    <property type="entry name" value="Glutaredoxin"/>
    <property type="match status" value="1"/>
</dbReference>